<feature type="domain" description="Vps72/YL1 C-terminal" evidence="5">
    <location>
        <begin position="73"/>
        <end position="102"/>
    </location>
</feature>
<evidence type="ECO:0000313" key="6">
    <source>
        <dbReference type="EMBL" id="KAF6161356.1"/>
    </source>
</evidence>
<dbReference type="Pfam" id="PF08265">
    <property type="entry name" value="YL1_C"/>
    <property type="match status" value="1"/>
</dbReference>
<dbReference type="PANTHER" id="PTHR31200">
    <property type="entry name" value="INO80 COMPLEX SUBUNIT C"/>
    <property type="match status" value="1"/>
</dbReference>
<proteinExistence type="predicted"/>
<evidence type="ECO:0000256" key="4">
    <source>
        <dbReference type="ARBA" id="ARBA00023242"/>
    </source>
</evidence>
<dbReference type="Proteomes" id="UP000541444">
    <property type="component" value="Unassembled WGS sequence"/>
</dbReference>
<gene>
    <name evidence="6" type="ORF">GIB67_020420</name>
</gene>
<dbReference type="PANTHER" id="PTHR31200:SF1">
    <property type="entry name" value="INO80 COMPLEX SUBUNIT C"/>
    <property type="match status" value="1"/>
</dbReference>
<sequence>MEVEVIESGILLPTYLSFKRVQISEKYPKGQARSRHWKHLKQILQAENYTNCPPNQPNYVNIESPPSTYPSKKYCDITGYEAPYTDPRTSLRYADADVFKRVRGLPGDYVQKYLKLRNAEVILR</sequence>
<evidence type="ECO:0000256" key="2">
    <source>
        <dbReference type="ARBA" id="ARBA00023015"/>
    </source>
</evidence>
<keyword evidence="3" id="KW-0804">Transcription</keyword>
<comment type="caution">
    <text evidence="6">The sequence shown here is derived from an EMBL/GenBank/DDBJ whole genome shotgun (WGS) entry which is preliminary data.</text>
</comment>
<keyword evidence="7" id="KW-1185">Reference proteome</keyword>
<protein>
    <recommendedName>
        <fullName evidence="5">Vps72/YL1 C-terminal domain-containing protein</fullName>
    </recommendedName>
</protein>
<dbReference type="GO" id="GO:0006338">
    <property type="term" value="P:chromatin remodeling"/>
    <property type="evidence" value="ECO:0007669"/>
    <property type="project" value="InterPro"/>
</dbReference>
<accession>A0A7J7N2L9</accession>
<evidence type="ECO:0000313" key="7">
    <source>
        <dbReference type="Proteomes" id="UP000541444"/>
    </source>
</evidence>
<dbReference type="InterPro" id="IPR013272">
    <property type="entry name" value="Vps72/YL1_C"/>
</dbReference>
<dbReference type="EMBL" id="JACGCM010001130">
    <property type="protein sequence ID" value="KAF6161356.1"/>
    <property type="molecule type" value="Genomic_DNA"/>
</dbReference>
<keyword evidence="2" id="KW-0805">Transcription regulation</keyword>
<keyword evidence="4" id="KW-0539">Nucleus</keyword>
<dbReference type="InterPro" id="IPR029525">
    <property type="entry name" value="INO80C/Ies6"/>
</dbReference>
<dbReference type="SMART" id="SM00993">
    <property type="entry name" value="YL1_C"/>
    <property type="match status" value="1"/>
</dbReference>
<dbReference type="GO" id="GO:0031011">
    <property type="term" value="C:Ino80 complex"/>
    <property type="evidence" value="ECO:0007669"/>
    <property type="project" value="InterPro"/>
</dbReference>
<dbReference type="AlphaFoldDB" id="A0A7J7N2L9"/>
<evidence type="ECO:0000259" key="5">
    <source>
        <dbReference type="SMART" id="SM00993"/>
    </source>
</evidence>
<evidence type="ECO:0000256" key="1">
    <source>
        <dbReference type="ARBA" id="ARBA00004123"/>
    </source>
</evidence>
<organism evidence="6 7">
    <name type="scientific">Kingdonia uniflora</name>
    <dbReference type="NCBI Taxonomy" id="39325"/>
    <lineage>
        <taxon>Eukaryota</taxon>
        <taxon>Viridiplantae</taxon>
        <taxon>Streptophyta</taxon>
        <taxon>Embryophyta</taxon>
        <taxon>Tracheophyta</taxon>
        <taxon>Spermatophyta</taxon>
        <taxon>Magnoliopsida</taxon>
        <taxon>Ranunculales</taxon>
        <taxon>Circaeasteraceae</taxon>
        <taxon>Kingdonia</taxon>
    </lineage>
</organism>
<dbReference type="OrthoDB" id="49520at2759"/>
<evidence type="ECO:0000256" key="3">
    <source>
        <dbReference type="ARBA" id="ARBA00023163"/>
    </source>
</evidence>
<reference evidence="6 7" key="1">
    <citation type="journal article" date="2020" name="IScience">
        <title>Genome Sequencing of the Endangered Kingdonia uniflora (Circaeasteraceae, Ranunculales) Reveals Potential Mechanisms of Evolutionary Specialization.</title>
        <authorList>
            <person name="Sun Y."/>
            <person name="Deng T."/>
            <person name="Zhang A."/>
            <person name="Moore M.J."/>
            <person name="Landis J.B."/>
            <person name="Lin N."/>
            <person name="Zhang H."/>
            <person name="Zhang X."/>
            <person name="Huang J."/>
            <person name="Zhang X."/>
            <person name="Sun H."/>
            <person name="Wang H."/>
        </authorList>
    </citation>
    <scope>NUCLEOTIDE SEQUENCE [LARGE SCALE GENOMIC DNA]</scope>
    <source>
        <strain evidence="6">TB1705</strain>
        <tissue evidence="6">Leaf</tissue>
    </source>
</reference>
<name>A0A7J7N2L9_9MAGN</name>
<comment type="subcellular location">
    <subcellularLocation>
        <location evidence="1">Nucleus</location>
    </subcellularLocation>
</comment>